<reference evidence="8 9" key="1">
    <citation type="journal article" date="2024" name="Nat. Commun.">
        <title>Phylogenomics reveals the evolutionary origins of lichenization in chlorophyte algae.</title>
        <authorList>
            <person name="Puginier C."/>
            <person name="Libourel C."/>
            <person name="Otte J."/>
            <person name="Skaloud P."/>
            <person name="Haon M."/>
            <person name="Grisel S."/>
            <person name="Petersen M."/>
            <person name="Berrin J.G."/>
            <person name="Delaux P.M."/>
            <person name="Dal Grande F."/>
            <person name="Keller J."/>
        </authorList>
    </citation>
    <scope>NUCLEOTIDE SEQUENCE [LARGE SCALE GENOMIC DNA]</scope>
    <source>
        <strain evidence="8 9">SAG 2036</strain>
    </source>
</reference>
<name>A0AAW1P805_9CHLO</name>
<organism evidence="8 9">
    <name type="scientific">Symbiochloris irregularis</name>
    <dbReference type="NCBI Taxonomy" id="706552"/>
    <lineage>
        <taxon>Eukaryota</taxon>
        <taxon>Viridiplantae</taxon>
        <taxon>Chlorophyta</taxon>
        <taxon>core chlorophytes</taxon>
        <taxon>Trebouxiophyceae</taxon>
        <taxon>Trebouxiales</taxon>
        <taxon>Trebouxiaceae</taxon>
        <taxon>Symbiochloris</taxon>
    </lineage>
</organism>
<proteinExistence type="predicted"/>
<comment type="subcellular location">
    <subcellularLocation>
        <location evidence="1">Cell projection</location>
        <location evidence="1">Cilium</location>
    </subcellularLocation>
    <subcellularLocation>
        <location evidence="2">Cytoplasm</location>
        <location evidence="2">Cytoskeleton</location>
    </subcellularLocation>
</comment>
<sequence length="283" mass="31276">MSVVDNRTVPVGRDLFGAQRQAAREVDLHHPSDRPQASTRHLTMHQDSSQLEDCLYPVRGIRDQQMRSGIKPVDFARQNRLALQKQSAENQQRRLSEGSAALSAQASRRSTPSISRRTSGTATPSLLLSHRSTMGTARSRSSSGGPSGPDAHGPKGDLAVYGPPKAAAKHSNYGQVPAYLRERQLEMAEDRARQQAEKEASLVPKGMRILPDAERAQIVEGLQASKRDVQQQIQELPLRVETLAQKRHQRSLEERMAELEEALALFSKPTVLVPCEPEEAPFS</sequence>
<dbReference type="InterPro" id="IPR052102">
    <property type="entry name" value="Enkurin_domain-protein"/>
</dbReference>
<gene>
    <name evidence="8" type="ORF">WJX73_010850</name>
</gene>
<dbReference type="GO" id="GO:0005881">
    <property type="term" value="C:cytoplasmic microtubule"/>
    <property type="evidence" value="ECO:0007669"/>
    <property type="project" value="TreeGrafter"/>
</dbReference>
<keyword evidence="9" id="KW-1185">Reference proteome</keyword>
<dbReference type="PANTHER" id="PTHR21490:SF2">
    <property type="entry name" value="ENKURIN DOMAIN-CONTAINING PROTEIN 1"/>
    <property type="match status" value="1"/>
</dbReference>
<evidence type="ECO:0000313" key="9">
    <source>
        <dbReference type="Proteomes" id="UP001465755"/>
    </source>
</evidence>
<evidence type="ECO:0000256" key="6">
    <source>
        <dbReference type="SAM" id="MobiDB-lite"/>
    </source>
</evidence>
<dbReference type="Proteomes" id="UP001465755">
    <property type="component" value="Unassembled WGS sequence"/>
</dbReference>
<evidence type="ECO:0000256" key="5">
    <source>
        <dbReference type="ARBA" id="ARBA00023273"/>
    </source>
</evidence>
<keyword evidence="4" id="KW-0206">Cytoskeleton</keyword>
<evidence type="ECO:0000256" key="3">
    <source>
        <dbReference type="ARBA" id="ARBA00022490"/>
    </source>
</evidence>
<evidence type="ECO:0000256" key="1">
    <source>
        <dbReference type="ARBA" id="ARBA00004138"/>
    </source>
</evidence>
<feature type="region of interest" description="Disordered" evidence="6">
    <location>
        <begin position="83"/>
        <end position="173"/>
    </location>
</feature>
<dbReference type="InterPro" id="IPR027012">
    <property type="entry name" value="Enkurin_dom"/>
</dbReference>
<feature type="region of interest" description="Disordered" evidence="6">
    <location>
        <begin position="23"/>
        <end position="49"/>
    </location>
</feature>
<comment type="caution">
    <text evidence="8">The sequence shown here is derived from an EMBL/GenBank/DDBJ whole genome shotgun (WGS) entry which is preliminary data.</text>
</comment>
<dbReference type="Pfam" id="PF13864">
    <property type="entry name" value="Enkurin"/>
    <property type="match status" value="1"/>
</dbReference>
<feature type="compositionally biased region" description="Polar residues" evidence="6">
    <location>
        <begin position="35"/>
        <end position="49"/>
    </location>
</feature>
<dbReference type="AlphaFoldDB" id="A0AAW1P805"/>
<feature type="compositionally biased region" description="Low complexity" evidence="6">
    <location>
        <begin position="99"/>
        <end position="121"/>
    </location>
</feature>
<dbReference type="EMBL" id="JALJOQ010000040">
    <property type="protein sequence ID" value="KAK9805983.1"/>
    <property type="molecule type" value="Genomic_DNA"/>
</dbReference>
<evidence type="ECO:0000313" key="8">
    <source>
        <dbReference type="EMBL" id="KAK9805983.1"/>
    </source>
</evidence>
<evidence type="ECO:0000259" key="7">
    <source>
        <dbReference type="PROSITE" id="PS51665"/>
    </source>
</evidence>
<feature type="compositionally biased region" description="Basic and acidic residues" evidence="6">
    <location>
        <begin position="23"/>
        <end position="33"/>
    </location>
</feature>
<protein>
    <recommendedName>
        <fullName evidence="7">Enkurin domain-containing protein</fullName>
    </recommendedName>
</protein>
<keyword evidence="5" id="KW-0966">Cell projection</keyword>
<dbReference type="PROSITE" id="PS51665">
    <property type="entry name" value="ENKURIN"/>
    <property type="match status" value="1"/>
</dbReference>
<keyword evidence="3" id="KW-0963">Cytoplasm</keyword>
<dbReference type="PANTHER" id="PTHR21490">
    <property type="entry name" value="ENKURIN-RELATED"/>
    <property type="match status" value="1"/>
</dbReference>
<feature type="domain" description="Enkurin" evidence="7">
    <location>
        <begin position="182"/>
        <end position="274"/>
    </location>
</feature>
<accession>A0AAW1P805</accession>
<dbReference type="GO" id="GO:0005929">
    <property type="term" value="C:cilium"/>
    <property type="evidence" value="ECO:0007669"/>
    <property type="project" value="UniProtKB-SubCell"/>
</dbReference>
<feature type="compositionally biased region" description="Polar residues" evidence="6">
    <location>
        <begin position="122"/>
        <end position="136"/>
    </location>
</feature>
<evidence type="ECO:0000256" key="2">
    <source>
        <dbReference type="ARBA" id="ARBA00004245"/>
    </source>
</evidence>
<evidence type="ECO:0000256" key="4">
    <source>
        <dbReference type="ARBA" id="ARBA00023212"/>
    </source>
</evidence>